<name>A0A0G0ZMY3_9BACT</name>
<feature type="transmembrane region" description="Helical" evidence="1">
    <location>
        <begin position="277"/>
        <end position="295"/>
    </location>
</feature>
<dbReference type="InterPro" id="IPR018580">
    <property type="entry name" value="Uncharacterised_YfhO"/>
</dbReference>
<feature type="transmembrane region" description="Helical" evidence="1">
    <location>
        <begin position="338"/>
        <end position="357"/>
    </location>
</feature>
<dbReference type="PANTHER" id="PTHR38454">
    <property type="entry name" value="INTEGRAL MEMBRANE PROTEIN-RELATED"/>
    <property type="match status" value="1"/>
</dbReference>
<feature type="transmembrane region" description="Helical" evidence="1">
    <location>
        <begin position="377"/>
        <end position="394"/>
    </location>
</feature>
<dbReference type="PANTHER" id="PTHR38454:SF1">
    <property type="entry name" value="INTEGRAL MEMBRANE PROTEIN"/>
    <property type="match status" value="1"/>
</dbReference>
<feature type="transmembrane region" description="Helical" evidence="1">
    <location>
        <begin position="406"/>
        <end position="425"/>
    </location>
</feature>
<feature type="transmembrane region" description="Helical" evidence="1">
    <location>
        <begin position="737"/>
        <end position="760"/>
    </location>
</feature>
<feature type="transmembrane region" description="Helical" evidence="1">
    <location>
        <begin position="460"/>
        <end position="481"/>
    </location>
</feature>
<feature type="transmembrane region" description="Helical" evidence="1">
    <location>
        <begin position="241"/>
        <end position="265"/>
    </location>
</feature>
<keyword evidence="1" id="KW-0472">Membrane</keyword>
<protein>
    <recommendedName>
        <fullName evidence="4">Bacterial membrane protein YfhO</fullName>
    </recommendedName>
</protein>
<keyword evidence="1" id="KW-1133">Transmembrane helix</keyword>
<dbReference type="Pfam" id="PF09586">
    <property type="entry name" value="YfhO"/>
    <property type="match status" value="2"/>
</dbReference>
<proteinExistence type="predicted"/>
<sequence>MLLFSSWLLALILLALAKFIPFIFKGQVPIAFDLFMGGYYPWLSDKWGFLVGVPVKNSSLSDVVSQTYPWLSLARDQILSGHFPFWNPTSLMGYPFFANYQMGVFYPTSFILLLGDLPQARTIQLFVQTLMGLVFMFIYLRSLNLSKISSITGAFIYTTAGHMTADFELSLGGRSVIWLPLALFLINMFYKKRNYWLLLPLALSEFSIITAGQIQTFIFTNLIILAIILMKFKFNIRASLWVVFALGLGALATSVQLFPTAELFFHSVRLNDPHMTALNYGILPLRHLLTLFVGPDIFGNPSTGNYFGFWDYLESVGYIGIISSLLIYLSFLNRGHRWLKVGLLVCLLFAFSNPIAYLPYKLNIPLLNTSAASRVSYPMNFFLTMLAAHGLDSFKNRKYTLKEITIPLTILTLIIIYFISNYLSGHSSSSITSLRNLFLPTGLFIAGVIMIFISSKYKKLCQIGMVIVAILIFLDLLRFHYKYNSFVKAELAFPPTPVTDYLVTHQGRFISTSSEVFPSNSWTPYHLDSMFGYENLAPSAIAGYFSTMNTNIPSSANSERYLDSVVRYDSSLLDLAGVKYIVTLKRDKVRKIDPNSKYKPVFSDRAVVILENQTPVGFAYLNYSPIITKDDTETLSRMLATKQPQAVFTSDKLVRTYTGKEKSEVVNLTQDIGGDISGEFTSKDNGILNVATTNYPGWQAVLDGKPAKILKANFLFIGIEVTPGKHSLLLKYLPISFTYGAIVSIASIAILLLTVFLASYQAYRSARHH</sequence>
<reference evidence="2 3" key="1">
    <citation type="journal article" date="2015" name="Nature">
        <title>rRNA introns, odd ribosomes, and small enigmatic genomes across a large radiation of phyla.</title>
        <authorList>
            <person name="Brown C.T."/>
            <person name="Hug L.A."/>
            <person name="Thomas B.C."/>
            <person name="Sharon I."/>
            <person name="Castelle C.J."/>
            <person name="Singh A."/>
            <person name="Wilkins M.J."/>
            <person name="Williams K.H."/>
            <person name="Banfield J.F."/>
        </authorList>
    </citation>
    <scope>NUCLEOTIDE SEQUENCE [LARGE SCALE GENOMIC DNA]</scope>
</reference>
<feature type="transmembrane region" description="Helical" evidence="1">
    <location>
        <begin position="202"/>
        <end position="229"/>
    </location>
</feature>
<evidence type="ECO:0000313" key="3">
    <source>
        <dbReference type="Proteomes" id="UP000033949"/>
    </source>
</evidence>
<comment type="caution">
    <text evidence="2">The sequence shown here is derived from an EMBL/GenBank/DDBJ whole genome shotgun (WGS) entry which is preliminary data.</text>
</comment>
<evidence type="ECO:0000256" key="1">
    <source>
        <dbReference type="SAM" id="Phobius"/>
    </source>
</evidence>
<organism evidence="2 3">
    <name type="scientific">Candidatus Nomurabacteria bacterium GW2011_GWC2_41_8</name>
    <dbReference type="NCBI Taxonomy" id="1618755"/>
    <lineage>
        <taxon>Bacteria</taxon>
        <taxon>Candidatus Nomuraibacteriota</taxon>
    </lineage>
</organism>
<feature type="transmembrane region" description="Helical" evidence="1">
    <location>
        <begin position="315"/>
        <end position="331"/>
    </location>
</feature>
<evidence type="ECO:0008006" key="4">
    <source>
        <dbReference type="Google" id="ProtNLM"/>
    </source>
</evidence>
<accession>A0A0G0ZMY3</accession>
<dbReference type="AlphaFoldDB" id="A0A0G0ZMY3"/>
<keyword evidence="1" id="KW-0812">Transmembrane</keyword>
<feature type="transmembrane region" description="Helical" evidence="1">
    <location>
        <begin position="122"/>
        <end position="140"/>
    </location>
</feature>
<feature type="transmembrane region" description="Helical" evidence="1">
    <location>
        <begin position="437"/>
        <end position="453"/>
    </location>
</feature>
<gene>
    <name evidence="2" type="ORF">UU82_C0030G0008</name>
</gene>
<dbReference type="Proteomes" id="UP000033949">
    <property type="component" value="Unassembled WGS sequence"/>
</dbReference>
<dbReference type="EMBL" id="LCCC01000030">
    <property type="protein sequence ID" value="KKS23421.1"/>
    <property type="molecule type" value="Genomic_DNA"/>
</dbReference>
<feature type="transmembrane region" description="Helical" evidence="1">
    <location>
        <begin position="171"/>
        <end position="190"/>
    </location>
</feature>
<feature type="transmembrane region" description="Helical" evidence="1">
    <location>
        <begin position="96"/>
        <end position="115"/>
    </location>
</feature>
<evidence type="ECO:0000313" key="2">
    <source>
        <dbReference type="EMBL" id="KKS23421.1"/>
    </source>
</evidence>